<sequence>MKFIANKREKLIREQAKAGRQFFADNRTQLKKELDVYRAYLRQEKSKQERELMNKKRTEIQEWLNVENMAKIESQRNELADFDKSNDLQLKEIQEYQDLHYERCEQDEMDLKHELAELYKLKKQRDVDFEDELKTAKYFVMEGIPTISIDTF</sequence>
<comment type="caution">
    <text evidence="1">The sequence shown here is derived from an EMBL/GenBank/DDBJ whole genome shotgun (WGS) entry which is preliminary data.</text>
</comment>
<accession>A0A0C2NLY9</accession>
<proteinExistence type="predicted"/>
<dbReference type="Proteomes" id="UP000031668">
    <property type="component" value="Unassembled WGS sequence"/>
</dbReference>
<name>A0A0C2NLY9_THEKT</name>
<gene>
    <name evidence="1" type="ORF">RF11_14094</name>
</gene>
<dbReference type="AlphaFoldDB" id="A0A0C2NLY9"/>
<evidence type="ECO:0000313" key="1">
    <source>
        <dbReference type="EMBL" id="KII75042.1"/>
    </source>
</evidence>
<keyword evidence="2" id="KW-1185">Reference proteome</keyword>
<protein>
    <submittedName>
        <fullName evidence="1">Uncharacterized protein</fullName>
    </submittedName>
</protein>
<reference evidence="1 2" key="1">
    <citation type="journal article" date="2014" name="Genome Biol. Evol.">
        <title>The genome of the myxosporean Thelohanellus kitauei shows adaptations to nutrient acquisition within its fish host.</title>
        <authorList>
            <person name="Yang Y."/>
            <person name="Xiong J."/>
            <person name="Zhou Z."/>
            <person name="Huo F."/>
            <person name="Miao W."/>
            <person name="Ran C."/>
            <person name="Liu Y."/>
            <person name="Zhang J."/>
            <person name="Feng J."/>
            <person name="Wang M."/>
            <person name="Wang M."/>
            <person name="Wang L."/>
            <person name="Yao B."/>
        </authorList>
    </citation>
    <scope>NUCLEOTIDE SEQUENCE [LARGE SCALE GENOMIC DNA]</scope>
    <source>
        <strain evidence="1">Wuqing</strain>
    </source>
</reference>
<dbReference type="EMBL" id="JWZT01000059">
    <property type="protein sequence ID" value="KII75042.1"/>
    <property type="molecule type" value="Genomic_DNA"/>
</dbReference>
<organism evidence="1 2">
    <name type="scientific">Thelohanellus kitauei</name>
    <name type="common">Myxosporean</name>
    <dbReference type="NCBI Taxonomy" id="669202"/>
    <lineage>
        <taxon>Eukaryota</taxon>
        <taxon>Metazoa</taxon>
        <taxon>Cnidaria</taxon>
        <taxon>Myxozoa</taxon>
        <taxon>Myxosporea</taxon>
        <taxon>Bivalvulida</taxon>
        <taxon>Platysporina</taxon>
        <taxon>Myxobolidae</taxon>
        <taxon>Thelohanellus</taxon>
    </lineage>
</organism>
<evidence type="ECO:0000313" key="2">
    <source>
        <dbReference type="Proteomes" id="UP000031668"/>
    </source>
</evidence>